<evidence type="ECO:0000256" key="4">
    <source>
        <dbReference type="ARBA" id="ARBA00023157"/>
    </source>
</evidence>
<feature type="domain" description="Carboxylesterase type B" evidence="6">
    <location>
        <begin position="2"/>
        <end position="477"/>
    </location>
</feature>
<dbReference type="Gene3D" id="3.40.50.1820">
    <property type="entry name" value="alpha/beta hydrolase"/>
    <property type="match status" value="2"/>
</dbReference>
<dbReference type="InterPro" id="IPR050309">
    <property type="entry name" value="Type-B_Carboxylest/Lipase"/>
</dbReference>
<dbReference type="Proteomes" id="UP000053268">
    <property type="component" value="Unassembled WGS sequence"/>
</dbReference>
<evidence type="ECO:0000313" key="7">
    <source>
        <dbReference type="EMBL" id="KPI95586.1"/>
    </source>
</evidence>
<keyword evidence="8" id="KW-1185">Reference proteome</keyword>
<evidence type="ECO:0000256" key="2">
    <source>
        <dbReference type="ARBA" id="ARBA00022487"/>
    </source>
</evidence>
<dbReference type="InterPro" id="IPR019826">
    <property type="entry name" value="Carboxylesterase_B_AS"/>
</dbReference>
<feature type="domain" description="Carboxylesterase type B" evidence="6">
    <location>
        <begin position="484"/>
        <end position="828"/>
    </location>
</feature>
<evidence type="ECO:0000256" key="1">
    <source>
        <dbReference type="ARBA" id="ARBA00005964"/>
    </source>
</evidence>
<dbReference type="InterPro" id="IPR002018">
    <property type="entry name" value="CarbesteraseB"/>
</dbReference>
<dbReference type="GO" id="GO:0052689">
    <property type="term" value="F:carboxylic ester hydrolase activity"/>
    <property type="evidence" value="ECO:0007669"/>
    <property type="project" value="UniProtKB-KW"/>
</dbReference>
<dbReference type="InterPro" id="IPR029058">
    <property type="entry name" value="AB_hydrolase_fold"/>
</dbReference>
<dbReference type="EMBL" id="KQ459595">
    <property type="protein sequence ID" value="KPI95586.1"/>
    <property type="molecule type" value="Genomic_DNA"/>
</dbReference>
<reference evidence="7 8" key="1">
    <citation type="journal article" date="2015" name="Nat. Commun.">
        <title>Outbred genome sequencing and CRISPR/Cas9 gene editing in butterflies.</title>
        <authorList>
            <person name="Li X."/>
            <person name="Fan D."/>
            <person name="Zhang W."/>
            <person name="Liu G."/>
            <person name="Zhang L."/>
            <person name="Zhao L."/>
            <person name="Fang X."/>
            <person name="Chen L."/>
            <person name="Dong Y."/>
            <person name="Chen Y."/>
            <person name="Ding Y."/>
            <person name="Zhao R."/>
            <person name="Feng M."/>
            <person name="Zhu Y."/>
            <person name="Feng Y."/>
            <person name="Jiang X."/>
            <person name="Zhu D."/>
            <person name="Xiang H."/>
            <person name="Feng X."/>
            <person name="Li S."/>
            <person name="Wang J."/>
            <person name="Zhang G."/>
            <person name="Kronforst M.R."/>
            <person name="Wang W."/>
        </authorList>
    </citation>
    <scope>NUCLEOTIDE SEQUENCE [LARGE SCALE GENOMIC DNA]</scope>
    <source>
        <strain evidence="7">Ya'a_city_454_Px</strain>
        <tissue evidence="7">Whole body</tissue>
    </source>
</reference>
<sequence>MPPVPKRPWSHVFEATREGSSCPQGSEKYERYQTDEDCLFLNIYVPQNTTNNKLSVLFFVHGGTFRLLSGNSDVIYGPQFFLEQNIIFVSMNYRLGSLGFLSLDTEGAPGNAALKDVVLSLKWINENIERFGGDRKKITIGGHSSGATMIHYLLVSKQSADLFQRAIMISGNAVNPRSVARYPKDNAYILAKELGLDTNDDQLLLKKLKEVDVFDIIDAEVKLTKYDELVLRPFSFFLPTVEKESSHAIVTSDPINLSLHENVSIFSGFNDREGIYIIPKILKNVTNLKKLIDDIELCIPSNIEYPLNSKISLDLGKSIRERYFNSDLSNFTLSNIVDLASDSHFIYGIDAWIKKKKGINKSNALYYYMFSFDGDLNWSKINYDIHFPGTAHADEMGYIFVTKNTELLLNNISSKSRSVLNTWITLLCNFIKFGNPTPEGSSFIWPRYDKNRSMLIISENPKEGRVTNPLHDRLNFWYNVYEKLGILGFMSLDIESASGNAGLKDILLALEWIKANIERFGGSSDNITIGGNSSGASIVNYLLMIKQSSGLFHKAILFSGSALSYRVLAKHPVENALIMAKTVCPNEEDKESILKCLRQADVFDIVKSFELMRKGNTNPLRPYTPFLPNVEKEFAHAVLTKPPIEILQAHQLQNIPVLAGFNSNEGIYMASGTFRYPDRVLKILRKNIELTIPSNIEYPLGSEKSMALAKSIVKFYFGDEHFSNWTLSNAFDFISDTHYVYGVDLWINIHKERKDSNKVYYYYFDFDGALNWYKIYYNITFPGASHADDLGYVFITNVTKPKLETADRSSLEALDVMLTVITNFVKFG</sequence>
<dbReference type="SUPFAM" id="SSF53474">
    <property type="entry name" value="alpha/beta-Hydrolases"/>
    <property type="match status" value="2"/>
</dbReference>
<evidence type="ECO:0000313" key="8">
    <source>
        <dbReference type="Proteomes" id="UP000053268"/>
    </source>
</evidence>
<comment type="similarity">
    <text evidence="1">Belongs to the type-B carboxylesterase/lipase family.</text>
</comment>
<dbReference type="PANTHER" id="PTHR11559">
    <property type="entry name" value="CARBOXYLESTERASE"/>
    <property type="match status" value="1"/>
</dbReference>
<keyword evidence="3" id="KW-0378">Hydrolase</keyword>
<keyword evidence="5" id="KW-0325">Glycoprotein</keyword>
<keyword evidence="2" id="KW-0719">Serine esterase</keyword>
<gene>
    <name evidence="7" type="ORF">RR46_11299</name>
</gene>
<evidence type="ECO:0000259" key="6">
    <source>
        <dbReference type="Pfam" id="PF00135"/>
    </source>
</evidence>
<protein>
    <submittedName>
        <fullName evidence="7">Venom carboxylesterase-6</fullName>
    </submittedName>
</protein>
<dbReference type="AlphaFoldDB" id="A0A194PQ66"/>
<dbReference type="STRING" id="66420.A0A194PQ66"/>
<organism evidence="7 8">
    <name type="scientific">Papilio xuthus</name>
    <name type="common">Asian swallowtail butterfly</name>
    <dbReference type="NCBI Taxonomy" id="66420"/>
    <lineage>
        <taxon>Eukaryota</taxon>
        <taxon>Metazoa</taxon>
        <taxon>Ecdysozoa</taxon>
        <taxon>Arthropoda</taxon>
        <taxon>Hexapoda</taxon>
        <taxon>Insecta</taxon>
        <taxon>Pterygota</taxon>
        <taxon>Neoptera</taxon>
        <taxon>Endopterygota</taxon>
        <taxon>Lepidoptera</taxon>
        <taxon>Glossata</taxon>
        <taxon>Ditrysia</taxon>
        <taxon>Papilionoidea</taxon>
        <taxon>Papilionidae</taxon>
        <taxon>Papilioninae</taxon>
        <taxon>Papilio</taxon>
    </lineage>
</organism>
<proteinExistence type="inferred from homology"/>
<evidence type="ECO:0000256" key="5">
    <source>
        <dbReference type="ARBA" id="ARBA00023180"/>
    </source>
</evidence>
<name>A0A194PQ66_PAPXU</name>
<keyword evidence="4" id="KW-1015">Disulfide bond</keyword>
<dbReference type="PROSITE" id="PS00941">
    <property type="entry name" value="CARBOXYLESTERASE_B_2"/>
    <property type="match status" value="1"/>
</dbReference>
<dbReference type="Pfam" id="PF00135">
    <property type="entry name" value="COesterase"/>
    <property type="match status" value="2"/>
</dbReference>
<evidence type="ECO:0000256" key="3">
    <source>
        <dbReference type="ARBA" id="ARBA00022801"/>
    </source>
</evidence>
<dbReference type="PROSITE" id="PS00122">
    <property type="entry name" value="CARBOXYLESTERASE_B_1"/>
    <property type="match status" value="2"/>
</dbReference>
<dbReference type="InterPro" id="IPR019819">
    <property type="entry name" value="Carboxylesterase_B_CS"/>
</dbReference>
<accession>A0A194PQ66</accession>